<proteinExistence type="predicted"/>
<dbReference type="RefSeq" id="WP_118223413.1">
    <property type="nucleotide sequence ID" value="NZ_JADNIJ010000003.1"/>
</dbReference>
<feature type="chain" id="PRO_5019063595" evidence="1">
    <location>
        <begin position="22"/>
        <end position="254"/>
    </location>
</feature>
<gene>
    <name evidence="2" type="ORF">DW712_19730</name>
</gene>
<name>A0A414L377_9BACE</name>
<evidence type="ECO:0000313" key="3">
    <source>
        <dbReference type="Proteomes" id="UP000285650"/>
    </source>
</evidence>
<evidence type="ECO:0000256" key="1">
    <source>
        <dbReference type="SAM" id="SignalP"/>
    </source>
</evidence>
<sequence length="254" mass="28702">MKTFRLIGMALLAVVMCVNFASCSDDEDENNDGGTVVSGKLLRSMSEDDNNNYLFSYNEKKQLISATLGGDKINVKWSDSDIIVETISTSFKEEPANFIIKNGIITSTVWDKGTETLTYDNNKHLIKISGDKTCMWSWGNDNISKFSYYDGRETITCTCTYYADKENKHSTIDINALRLYYICGIECADLLLMAHPNLLGTTNKNLLKSVTSSDGWTENYSYEIDKEGYPTKIIVTETDKYDSSYSSTYTLIWQ</sequence>
<evidence type="ECO:0000313" key="2">
    <source>
        <dbReference type="EMBL" id="RHE89055.1"/>
    </source>
</evidence>
<keyword evidence="1" id="KW-0732">Signal</keyword>
<accession>A0A414L377</accession>
<feature type="signal peptide" evidence="1">
    <location>
        <begin position="1"/>
        <end position="21"/>
    </location>
</feature>
<dbReference type="CDD" id="cd12871">
    <property type="entry name" value="Bacuni_01323_like"/>
    <property type="match status" value="1"/>
</dbReference>
<dbReference type="AlphaFoldDB" id="A0A414L377"/>
<comment type="caution">
    <text evidence="2">The sequence shown here is derived from an EMBL/GenBank/DDBJ whole genome shotgun (WGS) entry which is preliminary data.</text>
</comment>
<reference evidence="2 3" key="1">
    <citation type="submission" date="2018-08" db="EMBL/GenBank/DDBJ databases">
        <title>A genome reference for cultivated species of the human gut microbiota.</title>
        <authorList>
            <person name="Zou Y."/>
            <person name="Xue W."/>
            <person name="Luo G."/>
        </authorList>
    </citation>
    <scope>NUCLEOTIDE SEQUENCE [LARGE SCALE GENOMIC DNA]</scope>
    <source>
        <strain evidence="2 3">AM27-17</strain>
    </source>
</reference>
<protein>
    <submittedName>
        <fullName evidence="2">DUF4595 domain-containing protein</fullName>
    </submittedName>
</protein>
<dbReference type="Proteomes" id="UP000285650">
    <property type="component" value="Unassembled WGS sequence"/>
</dbReference>
<dbReference type="EMBL" id="QSKV01000016">
    <property type="protein sequence ID" value="RHE89055.1"/>
    <property type="molecule type" value="Genomic_DNA"/>
</dbReference>
<organism evidence="2 3">
    <name type="scientific">Bacteroides intestinalis</name>
    <dbReference type="NCBI Taxonomy" id="329854"/>
    <lineage>
        <taxon>Bacteria</taxon>
        <taxon>Pseudomonadati</taxon>
        <taxon>Bacteroidota</taxon>
        <taxon>Bacteroidia</taxon>
        <taxon>Bacteroidales</taxon>
        <taxon>Bacteroidaceae</taxon>
        <taxon>Bacteroides</taxon>
    </lineage>
</organism>